<dbReference type="EMBL" id="CAJNRD030001118">
    <property type="protein sequence ID" value="CAG5085338.1"/>
    <property type="molecule type" value="Genomic_DNA"/>
</dbReference>
<evidence type="ECO:0000256" key="2">
    <source>
        <dbReference type="SAM" id="SignalP"/>
    </source>
</evidence>
<keyword evidence="4" id="KW-1185">Reference proteome</keyword>
<feature type="region of interest" description="Disordered" evidence="1">
    <location>
        <begin position="29"/>
        <end position="48"/>
    </location>
</feature>
<protein>
    <submittedName>
        <fullName evidence="3">Uncharacterized protein</fullName>
    </submittedName>
</protein>
<organism evidence="3 4">
    <name type="scientific">Cotesia congregata</name>
    <name type="common">Parasitoid wasp</name>
    <name type="synonym">Apanteles congregatus</name>
    <dbReference type="NCBI Taxonomy" id="51543"/>
    <lineage>
        <taxon>Eukaryota</taxon>
        <taxon>Metazoa</taxon>
        <taxon>Ecdysozoa</taxon>
        <taxon>Arthropoda</taxon>
        <taxon>Hexapoda</taxon>
        <taxon>Insecta</taxon>
        <taxon>Pterygota</taxon>
        <taxon>Neoptera</taxon>
        <taxon>Endopterygota</taxon>
        <taxon>Hymenoptera</taxon>
        <taxon>Apocrita</taxon>
        <taxon>Ichneumonoidea</taxon>
        <taxon>Braconidae</taxon>
        <taxon>Microgastrinae</taxon>
        <taxon>Cotesia</taxon>
    </lineage>
</organism>
<name>A0A8J2HAT9_COTCN</name>
<comment type="caution">
    <text evidence="3">The sequence shown here is derived from an EMBL/GenBank/DDBJ whole genome shotgun (WGS) entry which is preliminary data.</text>
</comment>
<feature type="signal peptide" evidence="2">
    <location>
        <begin position="1"/>
        <end position="22"/>
    </location>
</feature>
<dbReference type="Proteomes" id="UP000786811">
    <property type="component" value="Unassembled WGS sequence"/>
</dbReference>
<gene>
    <name evidence="3" type="ORF">HICCMSTLAB_LOCUS4348</name>
</gene>
<keyword evidence="2" id="KW-0732">Signal</keyword>
<sequence length="99" mass="10986">MATTSILALLVALSALAIYSNGMPQYGPTGYGPGSPPPGFNGGDHGWNHTDKWSNHNVTHDDGKSQLYWWGMHMGDFNSQHTITTDGNSSHYQEHHYWK</sequence>
<proteinExistence type="predicted"/>
<accession>A0A8J2HAT9</accession>
<evidence type="ECO:0000313" key="4">
    <source>
        <dbReference type="Proteomes" id="UP000786811"/>
    </source>
</evidence>
<dbReference type="AlphaFoldDB" id="A0A8J2HAT9"/>
<evidence type="ECO:0000256" key="1">
    <source>
        <dbReference type="SAM" id="MobiDB-lite"/>
    </source>
</evidence>
<reference evidence="3" key="1">
    <citation type="submission" date="2021-04" db="EMBL/GenBank/DDBJ databases">
        <authorList>
            <person name="Chebbi M.A.C M."/>
        </authorList>
    </citation>
    <scope>NUCLEOTIDE SEQUENCE</scope>
</reference>
<evidence type="ECO:0000313" key="3">
    <source>
        <dbReference type="EMBL" id="CAG5085338.1"/>
    </source>
</evidence>
<feature type="chain" id="PRO_5035205571" evidence="2">
    <location>
        <begin position="23"/>
        <end position="99"/>
    </location>
</feature>